<reference evidence="2" key="1">
    <citation type="submission" date="2014-05" db="EMBL/GenBank/DDBJ databases">
        <authorList>
            <person name="Chronopoulou M."/>
        </authorList>
    </citation>
    <scope>NUCLEOTIDE SEQUENCE</scope>
    <source>
        <tissue evidence="2">Whole organism</tissue>
    </source>
</reference>
<dbReference type="EMBL" id="HACA01001757">
    <property type="protein sequence ID" value="CDW19118.1"/>
    <property type="molecule type" value="Transcribed_RNA"/>
</dbReference>
<evidence type="ECO:0000256" key="1">
    <source>
        <dbReference type="SAM" id="Phobius"/>
    </source>
</evidence>
<keyword evidence="1" id="KW-0812">Transmembrane</keyword>
<name>A0A0K2SZD6_LEPSM</name>
<dbReference type="AlphaFoldDB" id="A0A0K2SZD6"/>
<sequence>KFRIITYYHVSSSSALPHYSPSPSLLLLFHAYVEGEGSCLDVGLQFTFSILCISPVFLLFLYLYKSCFSPYLN</sequence>
<accession>A0A0K2SZD6</accession>
<protein>
    <submittedName>
        <fullName evidence="2">Uncharacterized protein</fullName>
    </submittedName>
</protein>
<feature type="transmembrane region" description="Helical" evidence="1">
    <location>
        <begin position="42"/>
        <end position="64"/>
    </location>
</feature>
<keyword evidence="1" id="KW-0472">Membrane</keyword>
<organism evidence="2">
    <name type="scientific">Lepeophtheirus salmonis</name>
    <name type="common">Salmon louse</name>
    <name type="synonym">Caligus salmonis</name>
    <dbReference type="NCBI Taxonomy" id="72036"/>
    <lineage>
        <taxon>Eukaryota</taxon>
        <taxon>Metazoa</taxon>
        <taxon>Ecdysozoa</taxon>
        <taxon>Arthropoda</taxon>
        <taxon>Crustacea</taxon>
        <taxon>Multicrustacea</taxon>
        <taxon>Hexanauplia</taxon>
        <taxon>Copepoda</taxon>
        <taxon>Siphonostomatoida</taxon>
        <taxon>Caligidae</taxon>
        <taxon>Lepeophtheirus</taxon>
    </lineage>
</organism>
<keyword evidence="1" id="KW-1133">Transmembrane helix</keyword>
<evidence type="ECO:0000313" key="2">
    <source>
        <dbReference type="EMBL" id="CDW19118.1"/>
    </source>
</evidence>
<proteinExistence type="predicted"/>
<feature type="non-terminal residue" evidence="2">
    <location>
        <position position="1"/>
    </location>
</feature>